<keyword evidence="9" id="KW-1185">Reference proteome</keyword>
<feature type="transmembrane region" description="Helical" evidence="6">
    <location>
        <begin position="199"/>
        <end position="221"/>
    </location>
</feature>
<evidence type="ECO:0000256" key="4">
    <source>
        <dbReference type="ARBA" id="ARBA00022989"/>
    </source>
</evidence>
<dbReference type="SUPFAM" id="SSF161098">
    <property type="entry name" value="MetI-like"/>
    <property type="match status" value="1"/>
</dbReference>
<evidence type="ECO:0000256" key="2">
    <source>
        <dbReference type="ARBA" id="ARBA00022448"/>
    </source>
</evidence>
<accession>A0AA41KDH4</accession>
<dbReference type="CDD" id="cd06261">
    <property type="entry name" value="TM_PBP2"/>
    <property type="match status" value="1"/>
</dbReference>
<evidence type="ECO:0000256" key="6">
    <source>
        <dbReference type="RuleBase" id="RU363032"/>
    </source>
</evidence>
<comment type="caution">
    <text evidence="8">The sequence shown here is derived from an EMBL/GenBank/DDBJ whole genome shotgun (WGS) entry which is preliminary data.</text>
</comment>
<gene>
    <name evidence="8" type="ORF">KTS37_17265</name>
</gene>
<dbReference type="FunFam" id="1.10.3720.10:FF:000001">
    <property type="entry name" value="Glycine betaine ABC transporter, permease"/>
    <property type="match status" value="1"/>
</dbReference>
<dbReference type="PROSITE" id="PS50928">
    <property type="entry name" value="ABC_TM1"/>
    <property type="match status" value="1"/>
</dbReference>
<dbReference type="InterPro" id="IPR051204">
    <property type="entry name" value="ABC_transp_perm/SBD"/>
</dbReference>
<sequence length="249" mass="26565">MSTLATLVADSADLTPVLQASGVQQYQTFLSRYAGELLVLVAEHIDIIAVSMLLAIPIGITLGVLITFNETAATVVLWLAGVAMTVPSIALFGLLIPVFGIGEPPVIVSLVVYSQLPLVRNTYVGLNGVDDAVTQAGRGLGMTQVERLRQIQVPMALPVIMTGLRNAVVIIIGVAAIGAFVGAGGLGDFIFQGIRERNVPMIVVTTVVLVLLTLAFDYLFAISEQLFRLRNGEQIDQARPTRALWKILS</sequence>
<organism evidence="8 9">
    <name type="scientific">Haloarcula salina</name>
    <dbReference type="NCBI Taxonomy" id="1429914"/>
    <lineage>
        <taxon>Archaea</taxon>
        <taxon>Methanobacteriati</taxon>
        <taxon>Methanobacteriota</taxon>
        <taxon>Stenosarchaea group</taxon>
        <taxon>Halobacteria</taxon>
        <taxon>Halobacteriales</taxon>
        <taxon>Haloarculaceae</taxon>
        <taxon>Haloarcula</taxon>
    </lineage>
</organism>
<dbReference type="InterPro" id="IPR035906">
    <property type="entry name" value="MetI-like_sf"/>
</dbReference>
<evidence type="ECO:0000313" key="8">
    <source>
        <dbReference type="EMBL" id="MBV0903535.1"/>
    </source>
</evidence>
<feature type="domain" description="ABC transmembrane type-1" evidence="7">
    <location>
        <begin position="41"/>
        <end position="220"/>
    </location>
</feature>
<dbReference type="InterPro" id="IPR000515">
    <property type="entry name" value="MetI-like"/>
</dbReference>
<dbReference type="Proteomes" id="UP001166304">
    <property type="component" value="Unassembled WGS sequence"/>
</dbReference>
<dbReference type="PANTHER" id="PTHR30177:SF4">
    <property type="entry name" value="OSMOPROTECTANT IMPORT PERMEASE PROTEIN OSMW"/>
    <property type="match status" value="1"/>
</dbReference>
<dbReference type="Pfam" id="PF00528">
    <property type="entry name" value="BPD_transp_1"/>
    <property type="match status" value="1"/>
</dbReference>
<keyword evidence="4 6" id="KW-1133">Transmembrane helix</keyword>
<dbReference type="GO" id="GO:0055085">
    <property type="term" value="P:transmembrane transport"/>
    <property type="evidence" value="ECO:0007669"/>
    <property type="project" value="InterPro"/>
</dbReference>
<dbReference type="PANTHER" id="PTHR30177">
    <property type="entry name" value="GLYCINE BETAINE/L-PROLINE TRANSPORT SYSTEM PERMEASE PROTEIN PROW"/>
    <property type="match status" value="1"/>
</dbReference>
<dbReference type="GO" id="GO:0031460">
    <property type="term" value="P:glycine betaine transport"/>
    <property type="evidence" value="ECO:0007669"/>
    <property type="project" value="TreeGrafter"/>
</dbReference>
<reference evidence="8" key="1">
    <citation type="submission" date="2021-06" db="EMBL/GenBank/DDBJ databases">
        <title>New haloarchaea isolates fom saline soil.</title>
        <authorList>
            <person name="Duran-Viseras A."/>
            <person name="Sanchez-Porro C.S."/>
            <person name="Ventosa A."/>
        </authorList>
    </citation>
    <scope>NUCLEOTIDE SEQUENCE</scope>
    <source>
        <strain evidence="8">JCM 18369</strain>
    </source>
</reference>
<keyword evidence="2 6" id="KW-0813">Transport</keyword>
<evidence type="ECO:0000256" key="3">
    <source>
        <dbReference type="ARBA" id="ARBA00022692"/>
    </source>
</evidence>
<evidence type="ECO:0000256" key="5">
    <source>
        <dbReference type="ARBA" id="ARBA00023136"/>
    </source>
</evidence>
<feature type="transmembrane region" description="Helical" evidence="6">
    <location>
        <begin position="167"/>
        <end position="187"/>
    </location>
</feature>
<dbReference type="RefSeq" id="WP_206673728.1">
    <property type="nucleotide sequence ID" value="NZ_JAHQXE010000006.1"/>
</dbReference>
<keyword evidence="5 6" id="KW-0472">Membrane</keyword>
<evidence type="ECO:0000259" key="7">
    <source>
        <dbReference type="PROSITE" id="PS50928"/>
    </source>
</evidence>
<feature type="transmembrane region" description="Helical" evidence="6">
    <location>
        <begin position="47"/>
        <end position="68"/>
    </location>
</feature>
<evidence type="ECO:0000313" key="9">
    <source>
        <dbReference type="Proteomes" id="UP001166304"/>
    </source>
</evidence>
<name>A0AA41KDH4_9EURY</name>
<evidence type="ECO:0000256" key="1">
    <source>
        <dbReference type="ARBA" id="ARBA00004141"/>
    </source>
</evidence>
<proteinExistence type="inferred from homology"/>
<comment type="subcellular location">
    <subcellularLocation>
        <location evidence="6">Cell membrane</location>
        <topology evidence="6">Multi-pass membrane protein</topology>
    </subcellularLocation>
    <subcellularLocation>
        <location evidence="1">Membrane</location>
        <topology evidence="1">Multi-pass membrane protein</topology>
    </subcellularLocation>
</comment>
<comment type="similarity">
    <text evidence="6">Belongs to the binding-protein-dependent transport system permease family.</text>
</comment>
<dbReference type="GO" id="GO:0005886">
    <property type="term" value="C:plasma membrane"/>
    <property type="evidence" value="ECO:0007669"/>
    <property type="project" value="UniProtKB-SubCell"/>
</dbReference>
<feature type="transmembrane region" description="Helical" evidence="6">
    <location>
        <begin position="75"/>
        <end position="101"/>
    </location>
</feature>
<dbReference type="EMBL" id="JAHQXE010000006">
    <property type="protein sequence ID" value="MBV0903535.1"/>
    <property type="molecule type" value="Genomic_DNA"/>
</dbReference>
<dbReference type="Gene3D" id="1.10.3720.10">
    <property type="entry name" value="MetI-like"/>
    <property type="match status" value="1"/>
</dbReference>
<keyword evidence="3 6" id="KW-0812">Transmembrane</keyword>
<protein>
    <submittedName>
        <fullName evidence="8">ABC transporter permease</fullName>
    </submittedName>
</protein>
<dbReference type="AlphaFoldDB" id="A0AA41KDH4"/>